<keyword evidence="1" id="KW-0238">DNA-binding</keyword>
<name>A0ABV1D5X0_9FIRM</name>
<evidence type="ECO:0000256" key="1">
    <source>
        <dbReference type="ARBA" id="ARBA00023125"/>
    </source>
</evidence>
<dbReference type="EMBL" id="JBBMFM010000042">
    <property type="protein sequence ID" value="MEQ2425799.1"/>
    <property type="molecule type" value="Genomic_DNA"/>
</dbReference>
<keyword evidence="4" id="KW-1185">Reference proteome</keyword>
<dbReference type="SMART" id="SM00530">
    <property type="entry name" value="HTH_XRE"/>
    <property type="match status" value="1"/>
</dbReference>
<comment type="caution">
    <text evidence="3">The sequence shown here is derived from an EMBL/GenBank/DDBJ whole genome shotgun (WGS) entry which is preliminary data.</text>
</comment>
<reference evidence="3 4" key="1">
    <citation type="submission" date="2024-03" db="EMBL/GenBank/DDBJ databases">
        <title>Human intestinal bacterial collection.</title>
        <authorList>
            <person name="Pauvert C."/>
            <person name="Hitch T.C.A."/>
            <person name="Clavel T."/>
        </authorList>
    </citation>
    <scope>NUCLEOTIDE SEQUENCE [LARGE SCALE GENOMIC DNA]</scope>
    <source>
        <strain evidence="3 4">CLA-SR-H021</strain>
    </source>
</reference>
<dbReference type="Pfam" id="PF13443">
    <property type="entry name" value="HTH_26"/>
    <property type="match status" value="1"/>
</dbReference>
<dbReference type="PANTHER" id="PTHR46797:SF11">
    <property type="entry name" value="HTH-TYPE TRANSCRIPTIONAL REGULATOR PUUR"/>
    <property type="match status" value="1"/>
</dbReference>
<dbReference type="Proteomes" id="UP001454086">
    <property type="component" value="Unassembled WGS sequence"/>
</dbReference>
<dbReference type="InterPro" id="IPR050807">
    <property type="entry name" value="TransReg_Diox_bact_type"/>
</dbReference>
<dbReference type="InterPro" id="IPR010982">
    <property type="entry name" value="Lambda_DNA-bd_dom_sf"/>
</dbReference>
<protein>
    <submittedName>
        <fullName evidence="3">Helix-turn-helix domain-containing protein</fullName>
    </submittedName>
</protein>
<dbReference type="Gene3D" id="1.10.260.40">
    <property type="entry name" value="lambda repressor-like DNA-binding domains"/>
    <property type="match status" value="1"/>
</dbReference>
<dbReference type="InterPro" id="IPR001387">
    <property type="entry name" value="Cro/C1-type_HTH"/>
</dbReference>
<sequence>MDRSRAEFNVLEKITQERLARGWSEYTLAKNSGIAQSTISTWYRKNLQPSVASIEKICKGLDITLAQFFSYENQDNTLTTSQQDILEIWKYLNDSQKSILIRMIRAFLNLEYE</sequence>
<evidence type="ECO:0000313" key="3">
    <source>
        <dbReference type="EMBL" id="MEQ2425799.1"/>
    </source>
</evidence>
<evidence type="ECO:0000313" key="4">
    <source>
        <dbReference type="Proteomes" id="UP001454086"/>
    </source>
</evidence>
<dbReference type="PROSITE" id="PS50943">
    <property type="entry name" value="HTH_CROC1"/>
    <property type="match status" value="1"/>
</dbReference>
<accession>A0ABV1D5X0</accession>
<dbReference type="SUPFAM" id="SSF47413">
    <property type="entry name" value="lambda repressor-like DNA-binding domains"/>
    <property type="match status" value="1"/>
</dbReference>
<organism evidence="3 4">
    <name type="scientific">Enterocloster hominis</name>
    <name type="common">ex Hitch et al. 2024</name>
    <dbReference type="NCBI Taxonomy" id="1917870"/>
    <lineage>
        <taxon>Bacteria</taxon>
        <taxon>Bacillati</taxon>
        <taxon>Bacillota</taxon>
        <taxon>Clostridia</taxon>
        <taxon>Lachnospirales</taxon>
        <taxon>Lachnospiraceae</taxon>
        <taxon>Enterocloster</taxon>
    </lineage>
</organism>
<dbReference type="RefSeq" id="WP_008720994.1">
    <property type="nucleotide sequence ID" value="NZ_JBBMFM010000042.1"/>
</dbReference>
<proteinExistence type="predicted"/>
<gene>
    <name evidence="3" type="ORF">WMQ36_12495</name>
</gene>
<dbReference type="CDD" id="cd00093">
    <property type="entry name" value="HTH_XRE"/>
    <property type="match status" value="1"/>
</dbReference>
<dbReference type="PANTHER" id="PTHR46797">
    <property type="entry name" value="HTH-TYPE TRANSCRIPTIONAL REGULATOR"/>
    <property type="match status" value="1"/>
</dbReference>
<evidence type="ECO:0000259" key="2">
    <source>
        <dbReference type="PROSITE" id="PS50943"/>
    </source>
</evidence>
<feature type="domain" description="HTH cro/C1-type" evidence="2">
    <location>
        <begin position="14"/>
        <end position="68"/>
    </location>
</feature>